<dbReference type="EMBL" id="FNUV01000004">
    <property type="protein sequence ID" value="SEF82581.1"/>
    <property type="molecule type" value="Genomic_DNA"/>
</dbReference>
<evidence type="ECO:0000256" key="2">
    <source>
        <dbReference type="SAM" id="SignalP"/>
    </source>
</evidence>
<dbReference type="Proteomes" id="UP000236735">
    <property type="component" value="Unassembled WGS sequence"/>
</dbReference>
<gene>
    <name evidence="3" type="ORF">SAMN05216354_1757</name>
</gene>
<keyword evidence="2" id="KW-0732">Signal</keyword>
<organism evidence="3 4">
    <name type="scientific">Xylanibacter ruminicola</name>
    <name type="common">Prevotella ruminicola</name>
    <dbReference type="NCBI Taxonomy" id="839"/>
    <lineage>
        <taxon>Bacteria</taxon>
        <taxon>Pseudomonadati</taxon>
        <taxon>Bacteroidota</taxon>
        <taxon>Bacteroidia</taxon>
        <taxon>Bacteroidales</taxon>
        <taxon>Prevotellaceae</taxon>
        <taxon>Xylanibacter</taxon>
    </lineage>
</organism>
<proteinExistence type="predicted"/>
<protein>
    <submittedName>
        <fullName evidence="3">Uncharacterized protein</fullName>
    </submittedName>
</protein>
<feature type="signal peptide" evidence="2">
    <location>
        <begin position="1"/>
        <end position="19"/>
    </location>
</feature>
<sequence length="463" mass="52256">MRRMIFTACMALAFLTVSAQENPYIVKTKGAKKSAQTQMADELAAAQQEVEEAKDFIGQNFKFYSLCDWQEGMKFMVMPEKYDLVVKTFTDAATGKEVSSMPLKYKIMVYKGHHESTDGHARIDFLCQDNGKSYYYEIPSGSFEDYCYTKTGVPTLAYLGDVDIAREKLMGRTLFTKTQFFRIDTEYDGEGFQDVVVDKDMEVRVIAVGVGSRSFPVKIIVEDKDGNEFFQNVAISKTNSGMRDDEFIMDNTKYLFGGSFEMVDDIMAINSYNYRVYLGKIIHTKYPTKMLNETTKKVQAIPRLAEYQIEAINPHKNDDKATLKLKNTTLGTYFYCDMVLDQHRAEKQDEYFGYIFAPGPGKKVKTSEASRAMIRAGHVGIGFSEDEVMMAAGEPDMIEHGENGTYTWIFNRSNNKQLVVHFTGAGTVDKTTTKDGPAPVKSPSVKRPNSKMGKKVMKNGTPL</sequence>
<accession>A0A1H5V763</accession>
<name>A0A1H5V763_XYLRU</name>
<dbReference type="RefSeq" id="WP_146063135.1">
    <property type="nucleotide sequence ID" value="NZ_FNUV01000004.1"/>
</dbReference>
<evidence type="ECO:0000313" key="4">
    <source>
        <dbReference type="Proteomes" id="UP000236735"/>
    </source>
</evidence>
<feature type="compositionally biased region" description="Basic residues" evidence="1">
    <location>
        <begin position="448"/>
        <end position="457"/>
    </location>
</feature>
<feature type="chain" id="PRO_5009286911" evidence="2">
    <location>
        <begin position="20"/>
        <end position="463"/>
    </location>
</feature>
<feature type="region of interest" description="Disordered" evidence="1">
    <location>
        <begin position="428"/>
        <end position="463"/>
    </location>
</feature>
<dbReference type="AlphaFoldDB" id="A0A1H5V763"/>
<evidence type="ECO:0000256" key="1">
    <source>
        <dbReference type="SAM" id="MobiDB-lite"/>
    </source>
</evidence>
<reference evidence="3 4" key="1">
    <citation type="submission" date="2016-10" db="EMBL/GenBank/DDBJ databases">
        <authorList>
            <person name="de Groot N.N."/>
        </authorList>
    </citation>
    <scope>NUCLEOTIDE SEQUENCE [LARGE SCALE GENOMIC DNA]</scope>
    <source>
        <strain evidence="3 4">AR32</strain>
    </source>
</reference>
<evidence type="ECO:0000313" key="3">
    <source>
        <dbReference type="EMBL" id="SEF82581.1"/>
    </source>
</evidence>